<dbReference type="PANTHER" id="PTHR24045:SF0">
    <property type="entry name" value="N-ACETYLGLUCOSAMINE-1-PHOSPHOTRANSFERASE SUBUNITS ALPHA_BETA"/>
    <property type="match status" value="1"/>
</dbReference>
<sequence length="343" mass="38949">MKIDYVIAWVDGQDPKHIAARQEFAPVSGTTHFEATTSERYTDNGEIYYHIASVIKYAPFIRRILIVTDNQKPEHLDSFITEGKCDPSFLKIVSHDDIFAGLNAVRPNFNARTIAAALWRIPSLSEHFIYANDDFFLNAPLQPADFYRDELPLLHGVWDVPENTRWKYKFRQLLGKIPGYQHNLPRYRLAQWKGAVLAGMSGRFLNVHHYPHPLRRSTLQLFFSEHPDVLNRQISFRYRDIAQFDTVSLANHLEITRHGVAVSEPMGLAYVDAVKGKKALAALEEIRIGATPYGCVQGFELFEPNDRATIHGVLAAKFADVLPIAIKQAMAQNHAREDLSQAA</sequence>
<gene>
    <name evidence="6" type="ORF">C7477_11332</name>
</gene>
<dbReference type="InterPro" id="IPR031358">
    <property type="entry name" value="Stealth_CR1"/>
</dbReference>
<keyword evidence="7" id="KW-1185">Reference proteome</keyword>
<evidence type="ECO:0000313" key="7">
    <source>
        <dbReference type="Proteomes" id="UP000247454"/>
    </source>
</evidence>
<dbReference type="GO" id="GO:0000271">
    <property type="term" value="P:polysaccharide biosynthetic process"/>
    <property type="evidence" value="ECO:0007669"/>
    <property type="project" value="UniProtKB-KW"/>
</dbReference>
<dbReference type="RefSeq" id="WP_110752312.1">
    <property type="nucleotide sequence ID" value="NZ_QJTF01000013.1"/>
</dbReference>
<name>A0A318T585_9HYPH</name>
<keyword evidence="3" id="KW-0270">Exopolysaccharide synthesis</keyword>
<evidence type="ECO:0000259" key="5">
    <source>
        <dbReference type="Pfam" id="PF17101"/>
    </source>
</evidence>
<dbReference type="AlphaFoldDB" id="A0A318T585"/>
<dbReference type="EMBL" id="QJTF01000013">
    <property type="protein sequence ID" value="PYE87411.1"/>
    <property type="molecule type" value="Genomic_DNA"/>
</dbReference>
<dbReference type="InterPro" id="IPR047141">
    <property type="entry name" value="Stealth"/>
</dbReference>
<organism evidence="6 7">
    <name type="scientific">Phyllobacterium leguminum</name>
    <dbReference type="NCBI Taxonomy" id="314237"/>
    <lineage>
        <taxon>Bacteria</taxon>
        <taxon>Pseudomonadati</taxon>
        <taxon>Pseudomonadota</taxon>
        <taxon>Alphaproteobacteria</taxon>
        <taxon>Hyphomicrobiales</taxon>
        <taxon>Phyllobacteriaceae</taxon>
        <taxon>Phyllobacterium</taxon>
    </lineage>
</organism>
<evidence type="ECO:0000259" key="4">
    <source>
        <dbReference type="Pfam" id="PF11380"/>
    </source>
</evidence>
<feature type="domain" description="Stealth protein CR1 conserved region 1" evidence="5">
    <location>
        <begin position="1"/>
        <end position="24"/>
    </location>
</feature>
<comment type="caution">
    <text evidence="6">The sequence shown here is derived from an EMBL/GenBank/DDBJ whole genome shotgun (WGS) entry which is preliminary data.</text>
</comment>
<feature type="domain" description="Stealth protein CR2 conserved region 2" evidence="4">
    <location>
        <begin position="40"/>
        <end position="149"/>
    </location>
</feature>
<comment type="similarity">
    <text evidence="1">Belongs to the stealth family.</text>
</comment>
<dbReference type="GO" id="GO:0016772">
    <property type="term" value="F:transferase activity, transferring phosphorus-containing groups"/>
    <property type="evidence" value="ECO:0007669"/>
    <property type="project" value="InterPro"/>
</dbReference>
<evidence type="ECO:0000313" key="6">
    <source>
        <dbReference type="EMBL" id="PYE87411.1"/>
    </source>
</evidence>
<evidence type="ECO:0000256" key="1">
    <source>
        <dbReference type="ARBA" id="ARBA00007583"/>
    </source>
</evidence>
<proteinExistence type="inferred from homology"/>
<dbReference type="Proteomes" id="UP000247454">
    <property type="component" value="Unassembled WGS sequence"/>
</dbReference>
<reference evidence="6 7" key="1">
    <citation type="submission" date="2018-06" db="EMBL/GenBank/DDBJ databases">
        <title>Genomic Encyclopedia of Type Strains, Phase III (KMG-III): the genomes of soil and plant-associated and newly described type strains.</title>
        <authorList>
            <person name="Whitman W."/>
        </authorList>
    </citation>
    <scope>NUCLEOTIDE SEQUENCE [LARGE SCALE GENOMIC DNA]</scope>
    <source>
        <strain evidence="6 7">ORS 1419</strain>
    </source>
</reference>
<dbReference type="Pfam" id="PF17101">
    <property type="entry name" value="Stealth_CR1"/>
    <property type="match status" value="1"/>
</dbReference>
<dbReference type="OrthoDB" id="9776077at2"/>
<dbReference type="PANTHER" id="PTHR24045">
    <property type="match status" value="1"/>
</dbReference>
<accession>A0A318T585</accession>
<dbReference type="InterPro" id="IPR021520">
    <property type="entry name" value="Stealth_CR2"/>
</dbReference>
<keyword evidence="2" id="KW-0808">Transferase</keyword>
<evidence type="ECO:0000256" key="2">
    <source>
        <dbReference type="ARBA" id="ARBA00022679"/>
    </source>
</evidence>
<protein>
    <submittedName>
        <fullName evidence="6">Stealth-like protein</fullName>
    </submittedName>
</protein>
<dbReference type="Pfam" id="PF11380">
    <property type="entry name" value="Stealth_CR2"/>
    <property type="match status" value="1"/>
</dbReference>
<evidence type="ECO:0000256" key="3">
    <source>
        <dbReference type="ARBA" id="ARBA00023169"/>
    </source>
</evidence>